<sequence>MQTTSNSARFSEFAVWVGAASAGVIAGCAAVAYLFGDGLLTLKYALFVVGFLLFGLGGLAIQPKAKRRDHERITLDTEQAWGIEERLARLPPLCAVAIPFEERVSRNLKLLATSLVVLAVSLALEVVAGVGV</sequence>
<dbReference type="EMBL" id="QMDW01000042">
    <property type="protein sequence ID" value="RJX47562.1"/>
    <property type="molecule type" value="Genomic_DNA"/>
</dbReference>
<keyword evidence="1" id="KW-1133">Transmembrane helix</keyword>
<keyword evidence="1" id="KW-0812">Transmembrane</keyword>
<gene>
    <name evidence="2" type="ORF">DP106_14640</name>
</gene>
<dbReference type="Pfam" id="PF24432">
    <property type="entry name" value="DUF7555"/>
    <property type="match status" value="1"/>
</dbReference>
<dbReference type="RefSeq" id="WP_120086517.1">
    <property type="nucleotide sequence ID" value="NZ_QMDW01000042.1"/>
</dbReference>
<comment type="caution">
    <text evidence="2">The sequence shown here is derived from an EMBL/GenBank/DDBJ whole genome shotgun (WGS) entry which is preliminary data.</text>
</comment>
<protein>
    <submittedName>
        <fullName evidence="2">Uncharacterized protein</fullName>
    </submittedName>
</protein>
<feature type="transmembrane region" description="Helical" evidence="1">
    <location>
        <begin position="41"/>
        <end position="61"/>
    </location>
</feature>
<dbReference type="AlphaFoldDB" id="A0A3A6QAV8"/>
<proteinExistence type="predicted"/>
<feature type="transmembrane region" description="Helical" evidence="1">
    <location>
        <begin position="12"/>
        <end position="35"/>
    </location>
</feature>
<reference evidence="2 3" key="1">
    <citation type="submission" date="2018-06" db="EMBL/GenBank/DDBJ databases">
        <title>Halonotius sp. F13-13 a new haloarchaeeon isolated from a solar saltern from Isla Cristina, Huelva, Spain.</title>
        <authorList>
            <person name="Duran-Viseras A."/>
            <person name="Sanchez-Porro C."/>
            <person name="Ventosa A."/>
        </authorList>
    </citation>
    <scope>NUCLEOTIDE SEQUENCE [LARGE SCALE GENOMIC DNA]</scope>
    <source>
        <strain evidence="2 3">CECT 7525</strain>
    </source>
</reference>
<organism evidence="2 3">
    <name type="scientific">Halonotius pteroides</name>
    <dbReference type="NCBI Taxonomy" id="268735"/>
    <lineage>
        <taxon>Archaea</taxon>
        <taxon>Methanobacteriati</taxon>
        <taxon>Methanobacteriota</taxon>
        <taxon>Stenosarchaea group</taxon>
        <taxon>Halobacteria</taxon>
        <taxon>Halobacteriales</taxon>
        <taxon>Haloferacaceae</taxon>
        <taxon>Halonotius</taxon>
    </lineage>
</organism>
<keyword evidence="1" id="KW-0472">Membrane</keyword>
<evidence type="ECO:0000256" key="1">
    <source>
        <dbReference type="SAM" id="Phobius"/>
    </source>
</evidence>
<dbReference type="Proteomes" id="UP000281564">
    <property type="component" value="Unassembled WGS sequence"/>
</dbReference>
<dbReference type="OrthoDB" id="330974at2157"/>
<name>A0A3A6QAV8_9EURY</name>
<dbReference type="InterPro" id="IPR055977">
    <property type="entry name" value="DUF7555"/>
</dbReference>
<feature type="transmembrane region" description="Helical" evidence="1">
    <location>
        <begin position="110"/>
        <end position="130"/>
    </location>
</feature>
<evidence type="ECO:0000313" key="3">
    <source>
        <dbReference type="Proteomes" id="UP000281564"/>
    </source>
</evidence>
<evidence type="ECO:0000313" key="2">
    <source>
        <dbReference type="EMBL" id="RJX47562.1"/>
    </source>
</evidence>
<accession>A0A3A6QAV8</accession>
<keyword evidence="3" id="KW-1185">Reference proteome</keyword>